<proteinExistence type="predicted"/>
<evidence type="ECO:0000313" key="2">
    <source>
        <dbReference type="Proteomes" id="UP001163321"/>
    </source>
</evidence>
<reference evidence="1 2" key="1">
    <citation type="journal article" date="2022" name="bioRxiv">
        <title>The genome of the oomycete Peronosclerospora sorghi, a cosmopolitan pathogen of maize and sorghum, is inflated with dispersed pseudogenes.</title>
        <authorList>
            <person name="Fletcher K."/>
            <person name="Martin F."/>
            <person name="Isakeit T."/>
            <person name="Cavanaugh K."/>
            <person name="Magill C."/>
            <person name="Michelmore R."/>
        </authorList>
    </citation>
    <scope>NUCLEOTIDE SEQUENCE [LARGE SCALE GENOMIC DNA]</scope>
    <source>
        <strain evidence="1">P6</strain>
    </source>
</reference>
<dbReference type="EMBL" id="CM047587">
    <property type="protein sequence ID" value="KAI9908542.1"/>
    <property type="molecule type" value="Genomic_DNA"/>
</dbReference>
<comment type="caution">
    <text evidence="1">The sequence shown here is derived from an EMBL/GenBank/DDBJ whole genome shotgun (WGS) entry which is preliminary data.</text>
</comment>
<name>A0ACC0VPZ6_9STRA</name>
<organism evidence="1 2">
    <name type="scientific">Peronosclerospora sorghi</name>
    <dbReference type="NCBI Taxonomy" id="230839"/>
    <lineage>
        <taxon>Eukaryota</taxon>
        <taxon>Sar</taxon>
        <taxon>Stramenopiles</taxon>
        <taxon>Oomycota</taxon>
        <taxon>Peronosporomycetes</taxon>
        <taxon>Peronosporales</taxon>
        <taxon>Peronosporaceae</taxon>
        <taxon>Peronosclerospora</taxon>
    </lineage>
</organism>
<sequence>MVASLSAISVSIVHVSRGSPMTTLLGRQANGTRPSYGKRTLSALRSVGQKRTPEDETVLADEHLLHHDCDTTKHRKVAPVTTTMVQTDIN</sequence>
<accession>A0ACC0VPZ6</accession>
<keyword evidence="2" id="KW-1185">Reference proteome</keyword>
<protein>
    <submittedName>
        <fullName evidence="1">Uncharacterized protein</fullName>
    </submittedName>
</protein>
<gene>
    <name evidence="1" type="ORF">PsorP6_003679</name>
</gene>
<dbReference type="Proteomes" id="UP001163321">
    <property type="component" value="Chromosome 8"/>
</dbReference>
<evidence type="ECO:0000313" key="1">
    <source>
        <dbReference type="EMBL" id="KAI9908542.1"/>
    </source>
</evidence>